<dbReference type="PANTHER" id="PTHR30273:SF2">
    <property type="entry name" value="PROTEIN FECR"/>
    <property type="match status" value="1"/>
</dbReference>
<dbReference type="GO" id="GO:0016989">
    <property type="term" value="F:sigma factor antagonist activity"/>
    <property type="evidence" value="ECO:0007669"/>
    <property type="project" value="TreeGrafter"/>
</dbReference>
<reference evidence="4 5" key="1">
    <citation type="submission" date="2019-03" db="EMBL/GenBank/DDBJ databases">
        <title>Genomic Encyclopedia of Archaeal and Bacterial Type Strains, Phase II (KMG-II): from individual species to whole genera.</title>
        <authorList>
            <person name="Goeker M."/>
        </authorList>
    </citation>
    <scope>NUCLEOTIDE SEQUENCE [LARGE SCALE GENOMIC DNA]</scope>
    <source>
        <strain evidence="4 5">DSM 19035</strain>
    </source>
</reference>
<dbReference type="EMBL" id="SNYC01000007">
    <property type="protein sequence ID" value="TDQ07108.1"/>
    <property type="molecule type" value="Genomic_DNA"/>
</dbReference>
<keyword evidence="1" id="KW-1133">Transmembrane helix</keyword>
<dbReference type="Pfam" id="PF04773">
    <property type="entry name" value="FecR"/>
    <property type="match status" value="1"/>
</dbReference>
<sequence>MPSNHKLEKEQFLKILSKYRAGTATPEEKQFLDAYNNSFDARENVLENMNADDKEKLKSSIRNQIMADVKKDQENDSLKSRSYLAKPINIKSNGKGFGNTPVFNSISLIRLISAAACLVVVSFAAYLFINKGAVNSALDNASARNSLPITPGVNKAIFTMANGSKVVLDDEKDEQLIYQMMDSVNEPTEAYNSVVTPRGTQYKLTLPDGTKVWLNSASSIRFPSSFTGAQRRVEMTGEVYFEVAKKAQPFIVQTEIQQVEVLGTHFNINAYSDEAEIKTTLLEGSVKVSGPDQKANILKPGQQSAITLSGYFKGITEVDVEMVVAWKNGYFKFNRQDLKTVMRQISRWYDVEVEYSGTIPEDEYVGKIKRSEDVSDVLNVLRLSKLNFTVEGRKIIVKN</sequence>
<accession>A0A4V3D0S0</accession>
<feature type="transmembrane region" description="Helical" evidence="1">
    <location>
        <begin position="108"/>
        <end position="129"/>
    </location>
</feature>
<proteinExistence type="predicted"/>
<dbReference type="AlphaFoldDB" id="A0A4V3D0S0"/>
<dbReference type="Gene3D" id="2.60.120.1440">
    <property type="match status" value="1"/>
</dbReference>
<keyword evidence="5" id="KW-1185">Reference proteome</keyword>
<dbReference type="InterPro" id="IPR006860">
    <property type="entry name" value="FecR"/>
</dbReference>
<keyword evidence="1" id="KW-0472">Membrane</keyword>
<dbReference type="OrthoDB" id="1099963at2"/>
<dbReference type="PANTHER" id="PTHR30273">
    <property type="entry name" value="PERIPLASMIC SIGNAL SENSOR AND SIGMA FACTOR ACTIVATOR FECR-RELATED"/>
    <property type="match status" value="1"/>
</dbReference>
<evidence type="ECO:0000259" key="3">
    <source>
        <dbReference type="Pfam" id="PF16344"/>
    </source>
</evidence>
<dbReference type="Proteomes" id="UP000295620">
    <property type="component" value="Unassembled WGS sequence"/>
</dbReference>
<organism evidence="4 5">
    <name type="scientific">Pedobacter metabolipauper</name>
    <dbReference type="NCBI Taxonomy" id="425513"/>
    <lineage>
        <taxon>Bacteria</taxon>
        <taxon>Pseudomonadati</taxon>
        <taxon>Bacteroidota</taxon>
        <taxon>Sphingobacteriia</taxon>
        <taxon>Sphingobacteriales</taxon>
        <taxon>Sphingobacteriaceae</taxon>
        <taxon>Pedobacter</taxon>
    </lineage>
</organism>
<dbReference type="Gene3D" id="3.55.50.30">
    <property type="match status" value="1"/>
</dbReference>
<evidence type="ECO:0000259" key="2">
    <source>
        <dbReference type="Pfam" id="PF04773"/>
    </source>
</evidence>
<comment type="caution">
    <text evidence="4">The sequence shown here is derived from an EMBL/GenBank/DDBJ whole genome shotgun (WGS) entry which is preliminary data.</text>
</comment>
<name>A0A4V3D0S0_9SPHI</name>
<feature type="domain" description="FecR protein" evidence="2">
    <location>
        <begin position="194"/>
        <end position="287"/>
    </location>
</feature>
<evidence type="ECO:0000313" key="5">
    <source>
        <dbReference type="Proteomes" id="UP000295620"/>
    </source>
</evidence>
<feature type="domain" description="Protein FecR C-terminal" evidence="3">
    <location>
        <begin position="330"/>
        <end position="397"/>
    </location>
</feature>
<evidence type="ECO:0000256" key="1">
    <source>
        <dbReference type="SAM" id="Phobius"/>
    </source>
</evidence>
<dbReference type="FunFam" id="2.60.120.1440:FF:000001">
    <property type="entry name" value="Putative anti-sigma factor"/>
    <property type="match status" value="1"/>
</dbReference>
<dbReference type="Pfam" id="PF16344">
    <property type="entry name" value="FecR_C"/>
    <property type="match status" value="1"/>
</dbReference>
<dbReference type="RefSeq" id="WP_133577920.1">
    <property type="nucleotide sequence ID" value="NZ_SNYC01000007.1"/>
</dbReference>
<keyword evidence="1" id="KW-0812">Transmembrane</keyword>
<evidence type="ECO:0000313" key="4">
    <source>
        <dbReference type="EMBL" id="TDQ07108.1"/>
    </source>
</evidence>
<dbReference type="InterPro" id="IPR012373">
    <property type="entry name" value="Ferrdict_sens_TM"/>
</dbReference>
<gene>
    <name evidence="4" type="ORF">ATK78_4124</name>
</gene>
<protein>
    <submittedName>
        <fullName evidence="4">FecR family protein</fullName>
    </submittedName>
</protein>
<dbReference type="InterPro" id="IPR032508">
    <property type="entry name" value="FecR_C"/>
</dbReference>